<evidence type="ECO:0000313" key="2">
    <source>
        <dbReference type="Proteomes" id="UP001501772"/>
    </source>
</evidence>
<comment type="caution">
    <text evidence="1">The sequence shown here is derived from an EMBL/GenBank/DDBJ whole genome shotgun (WGS) entry which is preliminary data.</text>
</comment>
<proteinExistence type="predicted"/>
<accession>A0ABP8BJ21</accession>
<evidence type="ECO:0008006" key="3">
    <source>
        <dbReference type="Google" id="ProtNLM"/>
    </source>
</evidence>
<dbReference type="Proteomes" id="UP001501772">
    <property type="component" value="Unassembled WGS sequence"/>
</dbReference>
<name>A0ABP8BJ21_9SPHI</name>
<sequence length="75" mass="7867">MKSKLANFNISRFEVISEQIDGLLLGGFSASYSNQSESALDSEGGERNNCMGGNCQTGCGEGQNKDCNTIAHCGA</sequence>
<protein>
    <recommendedName>
        <fullName evidence="3">Natural product</fullName>
    </recommendedName>
</protein>
<dbReference type="EMBL" id="BAABBY010000007">
    <property type="protein sequence ID" value="GAA4208146.1"/>
    <property type="molecule type" value="Genomic_DNA"/>
</dbReference>
<reference evidence="2" key="1">
    <citation type="journal article" date="2019" name="Int. J. Syst. Evol. Microbiol.">
        <title>The Global Catalogue of Microorganisms (GCM) 10K type strain sequencing project: providing services to taxonomists for standard genome sequencing and annotation.</title>
        <authorList>
            <consortium name="The Broad Institute Genomics Platform"/>
            <consortium name="The Broad Institute Genome Sequencing Center for Infectious Disease"/>
            <person name="Wu L."/>
            <person name="Ma J."/>
        </authorList>
    </citation>
    <scope>NUCLEOTIDE SEQUENCE [LARGE SCALE GENOMIC DNA]</scope>
    <source>
        <strain evidence="2">JCM 17626</strain>
    </source>
</reference>
<evidence type="ECO:0000313" key="1">
    <source>
        <dbReference type="EMBL" id="GAA4208146.1"/>
    </source>
</evidence>
<keyword evidence="2" id="KW-1185">Reference proteome</keyword>
<organism evidence="1 2">
    <name type="scientific">Pedobacter jeongneungensis</name>
    <dbReference type="NCBI Taxonomy" id="947309"/>
    <lineage>
        <taxon>Bacteria</taxon>
        <taxon>Pseudomonadati</taxon>
        <taxon>Bacteroidota</taxon>
        <taxon>Sphingobacteriia</taxon>
        <taxon>Sphingobacteriales</taxon>
        <taxon>Sphingobacteriaceae</taxon>
        <taxon>Pedobacter</taxon>
    </lineage>
</organism>
<gene>
    <name evidence="1" type="ORF">GCM10022289_31650</name>
</gene>